<gene>
    <name evidence="1" type="ORF">SLEP1_g6092</name>
</gene>
<protein>
    <submittedName>
        <fullName evidence="1">Uncharacterized protein</fullName>
    </submittedName>
</protein>
<evidence type="ECO:0000313" key="2">
    <source>
        <dbReference type="Proteomes" id="UP001054252"/>
    </source>
</evidence>
<sequence>MPGSLNYMFVASFICFSGFQSQDSTSMAGGLPFWLAMASFQCNDGRIFSARTYERIFKHN</sequence>
<comment type="caution">
    <text evidence="1">The sequence shown here is derived from an EMBL/GenBank/DDBJ whole genome shotgun (WGS) entry which is preliminary data.</text>
</comment>
<reference evidence="1 2" key="1">
    <citation type="journal article" date="2021" name="Commun. Biol.">
        <title>The genome of Shorea leprosula (Dipterocarpaceae) highlights the ecological relevance of drought in aseasonal tropical rainforests.</title>
        <authorList>
            <person name="Ng K.K.S."/>
            <person name="Kobayashi M.J."/>
            <person name="Fawcett J.A."/>
            <person name="Hatakeyama M."/>
            <person name="Paape T."/>
            <person name="Ng C.H."/>
            <person name="Ang C.C."/>
            <person name="Tnah L.H."/>
            <person name="Lee C.T."/>
            <person name="Nishiyama T."/>
            <person name="Sese J."/>
            <person name="O'Brien M.J."/>
            <person name="Copetti D."/>
            <person name="Mohd Noor M.I."/>
            <person name="Ong R.C."/>
            <person name="Putra M."/>
            <person name="Sireger I.Z."/>
            <person name="Indrioko S."/>
            <person name="Kosugi Y."/>
            <person name="Izuno A."/>
            <person name="Isagi Y."/>
            <person name="Lee S.L."/>
            <person name="Shimizu K.K."/>
        </authorList>
    </citation>
    <scope>NUCLEOTIDE SEQUENCE [LARGE SCALE GENOMIC DNA]</scope>
    <source>
        <strain evidence="1">214</strain>
    </source>
</reference>
<dbReference type="EMBL" id="BPVZ01000006">
    <property type="protein sequence ID" value="GKU92354.1"/>
    <property type="molecule type" value="Genomic_DNA"/>
</dbReference>
<organism evidence="1 2">
    <name type="scientific">Rubroshorea leprosula</name>
    <dbReference type="NCBI Taxonomy" id="152421"/>
    <lineage>
        <taxon>Eukaryota</taxon>
        <taxon>Viridiplantae</taxon>
        <taxon>Streptophyta</taxon>
        <taxon>Embryophyta</taxon>
        <taxon>Tracheophyta</taxon>
        <taxon>Spermatophyta</taxon>
        <taxon>Magnoliopsida</taxon>
        <taxon>eudicotyledons</taxon>
        <taxon>Gunneridae</taxon>
        <taxon>Pentapetalae</taxon>
        <taxon>rosids</taxon>
        <taxon>malvids</taxon>
        <taxon>Malvales</taxon>
        <taxon>Dipterocarpaceae</taxon>
        <taxon>Rubroshorea</taxon>
    </lineage>
</organism>
<evidence type="ECO:0000313" key="1">
    <source>
        <dbReference type="EMBL" id="GKU92354.1"/>
    </source>
</evidence>
<accession>A0AAV5I3R7</accession>
<keyword evidence="2" id="KW-1185">Reference proteome</keyword>
<proteinExistence type="predicted"/>
<name>A0AAV5I3R7_9ROSI</name>
<dbReference type="AlphaFoldDB" id="A0AAV5I3R7"/>
<dbReference type="Proteomes" id="UP001054252">
    <property type="component" value="Unassembled WGS sequence"/>
</dbReference>